<evidence type="ECO:0000256" key="1">
    <source>
        <dbReference type="SAM" id="MobiDB-lite"/>
    </source>
</evidence>
<organism evidence="2 3">
    <name type="scientific">Trichonephila inaurata madagascariensis</name>
    <dbReference type="NCBI Taxonomy" id="2747483"/>
    <lineage>
        <taxon>Eukaryota</taxon>
        <taxon>Metazoa</taxon>
        <taxon>Ecdysozoa</taxon>
        <taxon>Arthropoda</taxon>
        <taxon>Chelicerata</taxon>
        <taxon>Arachnida</taxon>
        <taxon>Araneae</taxon>
        <taxon>Araneomorphae</taxon>
        <taxon>Entelegynae</taxon>
        <taxon>Araneoidea</taxon>
        <taxon>Nephilidae</taxon>
        <taxon>Trichonephila</taxon>
        <taxon>Trichonephila inaurata</taxon>
    </lineage>
</organism>
<reference evidence="2" key="1">
    <citation type="submission" date="2020-08" db="EMBL/GenBank/DDBJ databases">
        <title>Multicomponent nature underlies the extraordinary mechanical properties of spider dragline silk.</title>
        <authorList>
            <person name="Kono N."/>
            <person name="Nakamura H."/>
            <person name="Mori M."/>
            <person name="Yoshida Y."/>
            <person name="Ohtoshi R."/>
            <person name="Malay A.D."/>
            <person name="Moran D.A.P."/>
            <person name="Tomita M."/>
            <person name="Numata K."/>
            <person name="Arakawa K."/>
        </authorList>
    </citation>
    <scope>NUCLEOTIDE SEQUENCE</scope>
</reference>
<evidence type="ECO:0000313" key="3">
    <source>
        <dbReference type="Proteomes" id="UP000886998"/>
    </source>
</evidence>
<evidence type="ECO:0000313" key="2">
    <source>
        <dbReference type="EMBL" id="GFY70730.1"/>
    </source>
</evidence>
<comment type="caution">
    <text evidence="2">The sequence shown here is derived from an EMBL/GenBank/DDBJ whole genome shotgun (WGS) entry which is preliminary data.</text>
</comment>
<sequence length="147" mass="16333">MTPPRVLSASIPKNAYQVSIVESKQRPLCEKKELFGRKGKCLQDGDKGLVPHGSRLRHRPLADYPLAFRLCIHLSLAVEADDLMPPGSIAREKSTSSSPTHLFAPPGRAASRTRLLHGTRRQMGNHSTPLRRKEGEEVFHCRLPPPS</sequence>
<dbReference type="EMBL" id="BMAV01018396">
    <property type="protein sequence ID" value="GFY70730.1"/>
    <property type="molecule type" value="Genomic_DNA"/>
</dbReference>
<dbReference type="Proteomes" id="UP000886998">
    <property type="component" value="Unassembled WGS sequence"/>
</dbReference>
<name>A0A8X7CM40_9ARAC</name>
<proteinExistence type="predicted"/>
<protein>
    <submittedName>
        <fullName evidence="2">Uncharacterized protein</fullName>
    </submittedName>
</protein>
<accession>A0A8X7CM40</accession>
<keyword evidence="3" id="KW-1185">Reference proteome</keyword>
<gene>
    <name evidence="2" type="ORF">TNIN_27591</name>
</gene>
<dbReference type="AlphaFoldDB" id="A0A8X7CM40"/>
<feature type="region of interest" description="Disordered" evidence="1">
    <location>
        <begin position="87"/>
        <end position="113"/>
    </location>
</feature>
<dbReference type="OrthoDB" id="10478748at2759"/>